<keyword evidence="10" id="KW-1185">Reference proteome</keyword>
<gene>
    <name evidence="9" type="ORF">C8N47_101319</name>
</gene>
<dbReference type="RefSeq" id="WP_107820759.1">
    <property type="nucleotide sequence ID" value="NZ_OY782574.1"/>
</dbReference>
<protein>
    <submittedName>
        <fullName evidence="9">Putative outer membrane starch-binding protein</fullName>
    </submittedName>
</protein>
<dbReference type="SUPFAM" id="SSF48452">
    <property type="entry name" value="TPR-like"/>
    <property type="match status" value="1"/>
</dbReference>
<feature type="chain" id="PRO_5015724885" evidence="6">
    <location>
        <begin position="22"/>
        <end position="616"/>
    </location>
</feature>
<dbReference type="Proteomes" id="UP000243525">
    <property type="component" value="Unassembled WGS sequence"/>
</dbReference>
<evidence type="ECO:0000256" key="3">
    <source>
        <dbReference type="ARBA" id="ARBA00022729"/>
    </source>
</evidence>
<dbReference type="InterPro" id="IPR033985">
    <property type="entry name" value="SusD-like_N"/>
</dbReference>
<dbReference type="OrthoDB" id="5694214at2"/>
<accession>A0A2T5C6U8</accession>
<comment type="subcellular location">
    <subcellularLocation>
        <location evidence="1">Cell outer membrane</location>
    </subcellularLocation>
</comment>
<feature type="signal peptide" evidence="6">
    <location>
        <begin position="1"/>
        <end position="21"/>
    </location>
</feature>
<name>A0A2T5C6U8_9BACT</name>
<evidence type="ECO:0000259" key="8">
    <source>
        <dbReference type="Pfam" id="PF14322"/>
    </source>
</evidence>
<evidence type="ECO:0000313" key="10">
    <source>
        <dbReference type="Proteomes" id="UP000243525"/>
    </source>
</evidence>
<keyword evidence="4" id="KW-0472">Membrane</keyword>
<dbReference type="AlphaFoldDB" id="A0A2T5C6U8"/>
<keyword evidence="5" id="KW-0998">Cell outer membrane</keyword>
<dbReference type="Pfam" id="PF07980">
    <property type="entry name" value="SusD_RagB"/>
    <property type="match status" value="1"/>
</dbReference>
<proteinExistence type="inferred from homology"/>
<dbReference type="Gene3D" id="1.25.40.390">
    <property type="match status" value="1"/>
</dbReference>
<evidence type="ECO:0000313" key="9">
    <source>
        <dbReference type="EMBL" id="PTN10668.1"/>
    </source>
</evidence>
<evidence type="ECO:0000256" key="1">
    <source>
        <dbReference type="ARBA" id="ARBA00004442"/>
    </source>
</evidence>
<reference evidence="9 10" key="1">
    <citation type="submission" date="2018-04" db="EMBL/GenBank/DDBJ databases">
        <title>Genomic Encyclopedia of Archaeal and Bacterial Type Strains, Phase II (KMG-II): from individual species to whole genera.</title>
        <authorList>
            <person name="Goeker M."/>
        </authorList>
    </citation>
    <scope>NUCLEOTIDE SEQUENCE [LARGE SCALE GENOMIC DNA]</scope>
    <source>
        <strain evidence="9 10">DSM 28823</strain>
    </source>
</reference>
<dbReference type="Pfam" id="PF14322">
    <property type="entry name" value="SusD-like_3"/>
    <property type="match status" value="1"/>
</dbReference>
<evidence type="ECO:0000256" key="2">
    <source>
        <dbReference type="ARBA" id="ARBA00006275"/>
    </source>
</evidence>
<sequence length="616" mass="68577">MKNIFLSAFVVAALFITPSCSDILDEQPRAEMTPEFFSTVEGIESGLSSVYSQLRWIHGPAGMMYLSTAGTDEATYGDNKDGYGLNLDTYNITSGNDGLGTIWNNTFPAINTCNGIIEKGDEAGVDASLIAEAKFFRAYNYFLLVTTFGGVPLDLGSGELMFNTTPSRYSTRNTTQEVYTKVIFPDLEDAVDELPSTPRLTSATNKIAAQHFLAKAYLTYGWWLERTGETDTDGLTSAQYYQMAYDVAVAAIQNPGPFALQATFRDVNLGSNDYNSEILLCADHTSSSYVYDESTANSWGSNASSNMKSNRSSFAMNMDFELAVNGNKFIYRQAIQEVGRPWRLITPTHEVFTNTFPVSDRDMDTRFSGTFVTVYKANYQGRTAWDGTVLKGMNGMDINNGDTVFYFPPTDADKASLMQESSGKFGYFSNKAYGVWTPSMISRHNYPSVWKFGPYRTDDITPDGPYKNDASTRPFPIAKLSETYLIAAEAAVKGANTQANYTAKDLVNVIRRRAGAPDHGDDMVAATPATIDIDYVLMERSRELYGENLRWYDLTRTGKLEEYAGEYTICETNSFNAVTHTREIQSYHYLRPIPASQFDNMDNTDAEKEAYQNPGY</sequence>
<comment type="similarity">
    <text evidence="2">Belongs to the SusD family.</text>
</comment>
<feature type="domain" description="RagB/SusD" evidence="7">
    <location>
        <begin position="337"/>
        <end position="616"/>
    </location>
</feature>
<dbReference type="InterPro" id="IPR012944">
    <property type="entry name" value="SusD_RagB_dom"/>
</dbReference>
<keyword evidence="3 6" id="KW-0732">Signal</keyword>
<dbReference type="EMBL" id="QAAD01000001">
    <property type="protein sequence ID" value="PTN10668.1"/>
    <property type="molecule type" value="Genomic_DNA"/>
</dbReference>
<dbReference type="GO" id="GO:0009279">
    <property type="term" value="C:cell outer membrane"/>
    <property type="evidence" value="ECO:0007669"/>
    <property type="project" value="UniProtKB-SubCell"/>
</dbReference>
<organism evidence="9 10">
    <name type="scientific">Mangrovibacterium marinum</name>
    <dbReference type="NCBI Taxonomy" id="1639118"/>
    <lineage>
        <taxon>Bacteria</taxon>
        <taxon>Pseudomonadati</taxon>
        <taxon>Bacteroidota</taxon>
        <taxon>Bacteroidia</taxon>
        <taxon>Marinilabiliales</taxon>
        <taxon>Prolixibacteraceae</taxon>
        <taxon>Mangrovibacterium</taxon>
    </lineage>
</organism>
<evidence type="ECO:0000256" key="4">
    <source>
        <dbReference type="ARBA" id="ARBA00023136"/>
    </source>
</evidence>
<evidence type="ECO:0000256" key="5">
    <source>
        <dbReference type="ARBA" id="ARBA00023237"/>
    </source>
</evidence>
<evidence type="ECO:0000256" key="6">
    <source>
        <dbReference type="SAM" id="SignalP"/>
    </source>
</evidence>
<evidence type="ECO:0000259" key="7">
    <source>
        <dbReference type="Pfam" id="PF07980"/>
    </source>
</evidence>
<dbReference type="InterPro" id="IPR011990">
    <property type="entry name" value="TPR-like_helical_dom_sf"/>
</dbReference>
<comment type="caution">
    <text evidence="9">The sequence shown here is derived from an EMBL/GenBank/DDBJ whole genome shotgun (WGS) entry which is preliminary data.</text>
</comment>
<feature type="domain" description="SusD-like N-terminal" evidence="8">
    <location>
        <begin position="24"/>
        <end position="218"/>
    </location>
</feature>